<dbReference type="SUPFAM" id="SSF144059">
    <property type="entry name" value="ImpE-like"/>
    <property type="match status" value="1"/>
</dbReference>
<dbReference type="Gene3D" id="1.25.40.10">
    <property type="entry name" value="Tetratricopeptide repeat domain"/>
    <property type="match status" value="1"/>
</dbReference>
<gene>
    <name evidence="1" type="ORF">FAZ98_20340</name>
</gene>
<dbReference type="KEGG" id="pacs:FAZ98_20340"/>
<dbReference type="Pfam" id="PF07024">
    <property type="entry name" value="ImpE"/>
    <property type="match status" value="1"/>
</dbReference>
<protein>
    <submittedName>
        <fullName evidence="1">ImpE/SciE family protein</fullName>
    </submittedName>
</protein>
<dbReference type="InterPro" id="IPR011990">
    <property type="entry name" value="TPR-like_helical_dom_sf"/>
</dbReference>
<dbReference type="AlphaFoldDB" id="A0A7Z2JI83"/>
<evidence type="ECO:0000313" key="2">
    <source>
        <dbReference type="Proteomes" id="UP000433577"/>
    </source>
</evidence>
<dbReference type="OrthoDB" id="5416084at2"/>
<accession>A0A7Z2JI83</accession>
<dbReference type="PIRSF" id="PIRSF029288">
    <property type="entry name" value="SciE_ImpE"/>
    <property type="match status" value="1"/>
</dbReference>
<proteinExistence type="predicted"/>
<dbReference type="EMBL" id="CP046914">
    <property type="protein sequence ID" value="QGZ64089.1"/>
    <property type="molecule type" value="Genomic_DNA"/>
</dbReference>
<reference evidence="1 2" key="1">
    <citation type="submission" date="2019-12" db="EMBL/GenBank/DDBJ databases">
        <title>Paraburkholderia acidiphila 7Q-K02 sp. nov and Paraburkholderia acidisoli DHF22 sp. nov., two strains isolated from forest soil.</title>
        <authorList>
            <person name="Gao Z."/>
            <person name="Qiu L."/>
        </authorList>
    </citation>
    <scope>NUCLEOTIDE SEQUENCE [LARGE SCALE GENOMIC DNA]</scope>
    <source>
        <strain evidence="1 2">DHF22</strain>
    </source>
</reference>
<organism evidence="1 2">
    <name type="scientific">Paraburkholderia acidisoli</name>
    <dbReference type="NCBI Taxonomy" id="2571748"/>
    <lineage>
        <taxon>Bacteria</taxon>
        <taxon>Pseudomonadati</taxon>
        <taxon>Pseudomonadota</taxon>
        <taxon>Betaproteobacteria</taxon>
        <taxon>Burkholderiales</taxon>
        <taxon>Burkholderiaceae</taxon>
        <taxon>Paraburkholderia</taxon>
    </lineage>
</organism>
<sequence>MNALTSNPDILAAGLPCPDVVQQIETIEHRIRANPADASHRWALFQWLCVAREWKRAVGQLQVFGQLDRTRDAVVQAYRDLIRAECWREQVMAGERVPAFVMDDMPQWIAGLGKALHLMAHGKLDAADEAREAALDAAPSIKGTGGGHAFEWIADSDSRLGPVCELIVAGSYRWLSVADIASWHIVEPAGLLDLVWVACAVTLHDGTALRGFMPARYAPSPDVPASGRADDNVLAIGRCTHWHRTGRSGVIGVGGKTWATSAGDIGIFELRDCIFGDRCASTLLASAEGAQ</sequence>
<dbReference type="Proteomes" id="UP000433577">
    <property type="component" value="Chromosome 2"/>
</dbReference>
<keyword evidence="2" id="KW-1185">Reference proteome</keyword>
<name>A0A7Z2JI83_9BURK</name>
<evidence type="ECO:0000313" key="1">
    <source>
        <dbReference type="EMBL" id="QGZ64089.1"/>
    </source>
</evidence>
<dbReference type="InterPro" id="IPR009211">
    <property type="entry name" value="TagJ"/>
</dbReference>